<dbReference type="PANTHER" id="PTHR43265">
    <property type="entry name" value="ESTERASE ESTD"/>
    <property type="match status" value="1"/>
</dbReference>
<proteinExistence type="predicted"/>
<gene>
    <name evidence="2" type="ORF">G5B37_05445</name>
</gene>
<sequence length="312" mass="34600">MKRNIVFLLLLVCTVVTAQETTTLIKKDISVSAFIDGTILTPETTDKSALVIIIAGSGPTDRNGNQQMIHNNSLKYLAEALYKEGIASFRYDKRIIKQMKDRTINEESIRFDDFIKDANDVVAYFKRSNAFSKIYVIGHSQGSTVGMIASQNDVDGFISIAGPGRSIDDVIVDQLSKQAPGLKDNARTAFDDLRVNGVALNYSDGLGSIFRPSLQPFIRSWMQFNPSEEIKKLDIPVLILAGDKDLQVLPSEGEILKAAKPEATYTVIATMNHILKELKADDDDLVNQKSYNEPKRPISPKLMEAIVAFIKK</sequence>
<evidence type="ECO:0000313" key="2">
    <source>
        <dbReference type="EMBL" id="QIE59026.1"/>
    </source>
</evidence>
<dbReference type="PANTHER" id="PTHR43265:SF1">
    <property type="entry name" value="ESTERASE ESTD"/>
    <property type="match status" value="1"/>
</dbReference>
<feature type="chain" id="PRO_5026133285" evidence="1">
    <location>
        <begin position="19"/>
        <end position="312"/>
    </location>
</feature>
<dbReference type="RefSeq" id="WP_164679056.1">
    <property type="nucleotide sequence ID" value="NZ_CP049057.1"/>
</dbReference>
<dbReference type="EMBL" id="CP049057">
    <property type="protein sequence ID" value="QIE59026.1"/>
    <property type="molecule type" value="Genomic_DNA"/>
</dbReference>
<dbReference type="SUPFAM" id="SSF53474">
    <property type="entry name" value="alpha/beta-Hydrolases"/>
    <property type="match status" value="1"/>
</dbReference>
<organism evidence="2 3">
    <name type="scientific">Rasiella rasia</name>
    <dbReference type="NCBI Taxonomy" id="2744027"/>
    <lineage>
        <taxon>Bacteria</taxon>
        <taxon>Pseudomonadati</taxon>
        <taxon>Bacteroidota</taxon>
        <taxon>Flavobacteriia</taxon>
        <taxon>Flavobacteriales</taxon>
        <taxon>Flavobacteriaceae</taxon>
        <taxon>Rasiella</taxon>
    </lineage>
</organism>
<dbReference type="Gene3D" id="3.40.50.1820">
    <property type="entry name" value="alpha/beta hydrolase"/>
    <property type="match status" value="1"/>
</dbReference>
<keyword evidence="2" id="KW-0378">Hydrolase</keyword>
<dbReference type="GO" id="GO:0052689">
    <property type="term" value="F:carboxylic ester hydrolase activity"/>
    <property type="evidence" value="ECO:0007669"/>
    <property type="project" value="TreeGrafter"/>
</dbReference>
<dbReference type="Proteomes" id="UP000505306">
    <property type="component" value="Chromosome"/>
</dbReference>
<dbReference type="InterPro" id="IPR029058">
    <property type="entry name" value="AB_hydrolase_fold"/>
</dbReference>
<dbReference type="AlphaFoldDB" id="A0A6G6GKA8"/>
<name>A0A6G6GKA8_9FLAO</name>
<evidence type="ECO:0000256" key="1">
    <source>
        <dbReference type="SAM" id="SignalP"/>
    </source>
</evidence>
<keyword evidence="3" id="KW-1185">Reference proteome</keyword>
<dbReference type="InterPro" id="IPR053145">
    <property type="entry name" value="AB_hydrolase_Est10"/>
</dbReference>
<keyword evidence="1" id="KW-0732">Signal</keyword>
<evidence type="ECO:0000313" key="3">
    <source>
        <dbReference type="Proteomes" id="UP000505306"/>
    </source>
</evidence>
<reference evidence="2 3" key="1">
    <citation type="submission" date="2020-02" db="EMBL/GenBank/DDBJ databases">
        <title>Complete genome sequence of Flavobacteriaceae bacterium.</title>
        <authorList>
            <person name="Kim S.-J."/>
            <person name="Kim Y.-S."/>
            <person name="Kim K.-H."/>
        </authorList>
    </citation>
    <scope>NUCLEOTIDE SEQUENCE [LARGE SCALE GENOMIC DNA]</scope>
    <source>
        <strain evidence="2 3">RR4-40</strain>
    </source>
</reference>
<accession>A0A6G6GKA8</accession>
<feature type="signal peptide" evidence="1">
    <location>
        <begin position="1"/>
        <end position="18"/>
    </location>
</feature>
<dbReference type="KEGG" id="mgel:G5B37_05445"/>
<protein>
    <submittedName>
        <fullName evidence="2">Alpha/beta hydrolase</fullName>
    </submittedName>
</protein>